<accession>A0AAD7NBR2</accession>
<reference evidence="1" key="1">
    <citation type="submission" date="2023-03" db="EMBL/GenBank/DDBJ databases">
        <title>Massive genome expansion in bonnet fungi (Mycena s.s.) driven by repeated elements and novel gene families across ecological guilds.</title>
        <authorList>
            <consortium name="Lawrence Berkeley National Laboratory"/>
            <person name="Harder C.B."/>
            <person name="Miyauchi S."/>
            <person name="Viragh M."/>
            <person name="Kuo A."/>
            <person name="Thoen E."/>
            <person name="Andreopoulos B."/>
            <person name="Lu D."/>
            <person name="Skrede I."/>
            <person name="Drula E."/>
            <person name="Henrissat B."/>
            <person name="Morin E."/>
            <person name="Kohler A."/>
            <person name="Barry K."/>
            <person name="LaButti K."/>
            <person name="Morin E."/>
            <person name="Salamov A."/>
            <person name="Lipzen A."/>
            <person name="Mereny Z."/>
            <person name="Hegedus B."/>
            <person name="Baldrian P."/>
            <person name="Stursova M."/>
            <person name="Weitz H."/>
            <person name="Taylor A."/>
            <person name="Grigoriev I.V."/>
            <person name="Nagy L.G."/>
            <person name="Martin F."/>
            <person name="Kauserud H."/>
        </authorList>
    </citation>
    <scope>NUCLEOTIDE SEQUENCE</scope>
    <source>
        <strain evidence="1">CBHHK188m</strain>
    </source>
</reference>
<dbReference type="EMBL" id="JARJLG010000070">
    <property type="protein sequence ID" value="KAJ7753622.1"/>
    <property type="molecule type" value="Genomic_DNA"/>
</dbReference>
<name>A0AAD7NBR2_9AGAR</name>
<proteinExistence type="predicted"/>
<evidence type="ECO:0000313" key="2">
    <source>
        <dbReference type="Proteomes" id="UP001215280"/>
    </source>
</evidence>
<keyword evidence="2" id="KW-1185">Reference proteome</keyword>
<gene>
    <name evidence="1" type="ORF">DFH07DRAFT_744261</name>
</gene>
<dbReference type="AlphaFoldDB" id="A0AAD7NBR2"/>
<dbReference type="Proteomes" id="UP001215280">
    <property type="component" value="Unassembled WGS sequence"/>
</dbReference>
<evidence type="ECO:0008006" key="3">
    <source>
        <dbReference type="Google" id="ProtNLM"/>
    </source>
</evidence>
<protein>
    <recommendedName>
        <fullName evidence="3">Tc1-like transposase DDE domain-containing protein</fullName>
    </recommendedName>
</protein>
<organism evidence="1 2">
    <name type="scientific">Mycena maculata</name>
    <dbReference type="NCBI Taxonomy" id="230809"/>
    <lineage>
        <taxon>Eukaryota</taxon>
        <taxon>Fungi</taxon>
        <taxon>Dikarya</taxon>
        <taxon>Basidiomycota</taxon>
        <taxon>Agaricomycotina</taxon>
        <taxon>Agaricomycetes</taxon>
        <taxon>Agaricomycetidae</taxon>
        <taxon>Agaricales</taxon>
        <taxon>Marasmiineae</taxon>
        <taxon>Mycenaceae</taxon>
        <taxon>Mycena</taxon>
    </lineage>
</organism>
<comment type="caution">
    <text evidence="1">The sequence shown here is derived from an EMBL/GenBank/DDBJ whole genome shotgun (WGS) entry which is preliminary data.</text>
</comment>
<feature type="non-terminal residue" evidence="1">
    <location>
        <position position="1"/>
    </location>
</feature>
<evidence type="ECO:0000313" key="1">
    <source>
        <dbReference type="EMBL" id="KAJ7753622.1"/>
    </source>
</evidence>
<sequence length="68" mass="7616">IIYSHIKEGGYNGDQFMLWLEGLLAIMNPYPAPQSILILDNCRIHHVKGVEEMCANACVSFVSVSKIH</sequence>